<name>A0A6P9C485_PANGU</name>
<keyword evidence="2" id="KW-1185">Reference proteome</keyword>
<dbReference type="OMA" id="RKATEMH"/>
<dbReference type="InParanoid" id="A0A6P9C485"/>
<gene>
    <name evidence="3" type="primary">LOC117666240</name>
</gene>
<evidence type="ECO:0000313" key="2">
    <source>
        <dbReference type="Proteomes" id="UP001652622"/>
    </source>
</evidence>
<evidence type="ECO:0000313" key="3">
    <source>
        <dbReference type="RefSeq" id="XP_034274625.1"/>
    </source>
</evidence>
<accession>A0A6P9C485</accession>
<dbReference type="AlphaFoldDB" id="A0A6P9C485"/>
<feature type="coiled-coil region" evidence="1">
    <location>
        <begin position="284"/>
        <end position="385"/>
    </location>
</feature>
<reference evidence="3" key="1">
    <citation type="submission" date="2025-08" db="UniProtKB">
        <authorList>
            <consortium name="RefSeq"/>
        </authorList>
    </citation>
    <scope>IDENTIFICATION</scope>
    <source>
        <tissue evidence="3">Blood</tissue>
    </source>
</reference>
<proteinExistence type="predicted"/>
<keyword evidence="1" id="KW-0175">Coiled coil</keyword>
<feature type="coiled-coil region" evidence="1">
    <location>
        <begin position="76"/>
        <end position="191"/>
    </location>
</feature>
<dbReference type="RefSeq" id="XP_034274625.1">
    <property type="nucleotide sequence ID" value="XM_034418734.2"/>
</dbReference>
<protein>
    <submittedName>
        <fullName evidence="3">Probable DNA double-strand break repair Rad50 ATPase</fullName>
    </submittedName>
</protein>
<dbReference type="GeneID" id="117666240"/>
<dbReference type="Proteomes" id="UP001652622">
    <property type="component" value="Unplaced"/>
</dbReference>
<dbReference type="KEGG" id="pgut:117666240"/>
<organism evidence="2 3">
    <name type="scientific">Pantherophis guttatus</name>
    <name type="common">Corn snake</name>
    <name type="synonym">Elaphe guttata</name>
    <dbReference type="NCBI Taxonomy" id="94885"/>
    <lineage>
        <taxon>Eukaryota</taxon>
        <taxon>Metazoa</taxon>
        <taxon>Chordata</taxon>
        <taxon>Craniata</taxon>
        <taxon>Vertebrata</taxon>
        <taxon>Euteleostomi</taxon>
        <taxon>Lepidosauria</taxon>
        <taxon>Squamata</taxon>
        <taxon>Bifurcata</taxon>
        <taxon>Unidentata</taxon>
        <taxon>Episquamata</taxon>
        <taxon>Toxicofera</taxon>
        <taxon>Serpentes</taxon>
        <taxon>Colubroidea</taxon>
        <taxon>Colubridae</taxon>
        <taxon>Colubrinae</taxon>
        <taxon>Pantherophis</taxon>
    </lineage>
</organism>
<evidence type="ECO:0000256" key="1">
    <source>
        <dbReference type="SAM" id="Coils"/>
    </source>
</evidence>
<sequence>MENPSLCIESEYIKNLQQQIYFLELEAKFLREQTKKAINTQPFLACEMEHMLQNRQTLQCKADSLDLELKRKKDGLHMLMMERNQLNNQISMANEQHLKEKQGLIEEIRQWKRKKAEKDEQISAKQIEISYAKQELEEEQMNLKNKEQTILMLKTKVTQQLERQKAMELQLSEKKKEFLDMQSAVHEMEEKILKKTAAIHAQITRELRNETSFLHHQIHERELLAEQDRLLRSKIADDYAALTKENNLLQSRFLELVKQTNIERVLKEEMYTTHSASIPQFLTVKDQEEQLQHEIKTHQDLLEQEMSTFQELEDKISLLEKRSTSVDLNIATLSSRIAEVRAMLEKEEQDNIELKRENSLLIDFASNLKKQLAGKENSLLEASNKMLGLDEAISALKMKHTLHQSLQSEKWDKISKMANSMMKLSNSMVNIIDRIGKE</sequence>